<keyword evidence="2 7" id="KW-0540">Nuclease</keyword>
<comment type="subcellular location">
    <subcellularLocation>
        <location evidence="7">Cytoplasm</location>
    </subcellularLocation>
</comment>
<accession>A0ABQ3I509</accession>
<keyword evidence="7" id="KW-0698">rRNA processing</keyword>
<organism evidence="8 9">
    <name type="scientific">Roseivirga thermotolerans</name>
    <dbReference type="NCBI Taxonomy" id="1758176"/>
    <lineage>
        <taxon>Bacteria</taxon>
        <taxon>Pseudomonadati</taxon>
        <taxon>Bacteroidota</taxon>
        <taxon>Cytophagia</taxon>
        <taxon>Cytophagales</taxon>
        <taxon>Roseivirgaceae</taxon>
        <taxon>Roseivirga</taxon>
    </lineage>
</organism>
<evidence type="ECO:0000313" key="9">
    <source>
        <dbReference type="Proteomes" id="UP000658258"/>
    </source>
</evidence>
<feature type="binding site" evidence="7">
    <location>
        <position position="121"/>
    </location>
    <ligand>
        <name>Zn(2+)</name>
        <dbReference type="ChEBI" id="CHEBI:29105"/>
        <note>catalytic</note>
    </ligand>
</feature>
<evidence type="ECO:0000313" key="8">
    <source>
        <dbReference type="EMBL" id="GHE54936.1"/>
    </source>
</evidence>
<evidence type="ECO:0000256" key="6">
    <source>
        <dbReference type="ARBA" id="ARBA00022833"/>
    </source>
</evidence>
<feature type="binding site" evidence="7">
    <location>
        <position position="111"/>
    </location>
    <ligand>
        <name>Zn(2+)</name>
        <dbReference type="ChEBI" id="CHEBI:29105"/>
        <note>catalytic</note>
    </ligand>
</feature>
<dbReference type="PANTHER" id="PTHR46986">
    <property type="entry name" value="ENDORIBONUCLEASE YBEY, CHLOROPLASTIC"/>
    <property type="match status" value="1"/>
</dbReference>
<dbReference type="NCBIfam" id="TIGR00043">
    <property type="entry name" value="rRNA maturation RNase YbeY"/>
    <property type="match status" value="1"/>
</dbReference>
<dbReference type="InterPro" id="IPR023091">
    <property type="entry name" value="MetalPrtase_cat_dom_sf_prd"/>
</dbReference>
<dbReference type="Pfam" id="PF02130">
    <property type="entry name" value="YbeY"/>
    <property type="match status" value="1"/>
</dbReference>
<gene>
    <name evidence="7 8" type="primary">ybeY</name>
    <name evidence="8" type="ORF">GCM10011340_07040</name>
</gene>
<proteinExistence type="inferred from homology"/>
<comment type="cofactor">
    <cofactor evidence="7">
        <name>Zn(2+)</name>
        <dbReference type="ChEBI" id="CHEBI:29105"/>
    </cofactor>
    <text evidence="7">Binds 1 zinc ion.</text>
</comment>
<evidence type="ECO:0000256" key="4">
    <source>
        <dbReference type="ARBA" id="ARBA00022759"/>
    </source>
</evidence>
<dbReference type="PANTHER" id="PTHR46986:SF1">
    <property type="entry name" value="ENDORIBONUCLEASE YBEY, CHLOROPLASTIC"/>
    <property type="match status" value="1"/>
</dbReference>
<evidence type="ECO:0000256" key="3">
    <source>
        <dbReference type="ARBA" id="ARBA00022723"/>
    </source>
</evidence>
<dbReference type="Proteomes" id="UP000658258">
    <property type="component" value="Unassembled WGS sequence"/>
</dbReference>
<evidence type="ECO:0000256" key="7">
    <source>
        <dbReference type="HAMAP-Rule" id="MF_00009"/>
    </source>
</evidence>
<evidence type="ECO:0000256" key="1">
    <source>
        <dbReference type="ARBA" id="ARBA00010875"/>
    </source>
</evidence>
<evidence type="ECO:0000256" key="5">
    <source>
        <dbReference type="ARBA" id="ARBA00022801"/>
    </source>
</evidence>
<feature type="binding site" evidence="7">
    <location>
        <position position="115"/>
    </location>
    <ligand>
        <name>Zn(2+)</name>
        <dbReference type="ChEBI" id="CHEBI:29105"/>
        <note>catalytic</note>
    </ligand>
</feature>
<keyword evidence="4 7" id="KW-0255">Endonuclease</keyword>
<comment type="similarity">
    <text evidence="1 7">Belongs to the endoribonuclease YbeY family.</text>
</comment>
<dbReference type="RefSeq" id="WP_189628801.1">
    <property type="nucleotide sequence ID" value="NZ_BNAG01000001.1"/>
</dbReference>
<dbReference type="HAMAP" id="MF_00009">
    <property type="entry name" value="Endoribonucl_YbeY"/>
    <property type="match status" value="1"/>
</dbReference>
<keyword evidence="9" id="KW-1185">Reference proteome</keyword>
<dbReference type="EMBL" id="BNAG01000001">
    <property type="protein sequence ID" value="GHE54936.1"/>
    <property type="molecule type" value="Genomic_DNA"/>
</dbReference>
<keyword evidence="7" id="KW-0690">Ribosome biogenesis</keyword>
<reference evidence="9" key="1">
    <citation type="journal article" date="2019" name="Int. J. Syst. Evol. Microbiol.">
        <title>The Global Catalogue of Microorganisms (GCM) 10K type strain sequencing project: providing services to taxonomists for standard genome sequencing and annotation.</title>
        <authorList>
            <consortium name="The Broad Institute Genomics Platform"/>
            <consortium name="The Broad Institute Genome Sequencing Center for Infectious Disease"/>
            <person name="Wu L."/>
            <person name="Ma J."/>
        </authorList>
    </citation>
    <scope>NUCLEOTIDE SEQUENCE [LARGE SCALE GENOMIC DNA]</scope>
    <source>
        <strain evidence="9">CGMCC 1.15111</strain>
    </source>
</reference>
<keyword evidence="7" id="KW-0963">Cytoplasm</keyword>
<name>A0ABQ3I509_9BACT</name>
<keyword evidence="5 7" id="KW-0378">Hydrolase</keyword>
<dbReference type="EC" id="3.1.-.-" evidence="7"/>
<dbReference type="SUPFAM" id="SSF55486">
    <property type="entry name" value="Metalloproteases ('zincins'), catalytic domain"/>
    <property type="match status" value="1"/>
</dbReference>
<sequence length="143" mass="16925">MSGEINFFTEDISYTLKHKTKLRQWIHSIVQSENRAIEEINYIFCSDDYLLNINRQYLNHDYYTDIITFDNTDDYDPGLCSDIYISIDRVKDNARQHQSNFSTELHRVMIHGILHLLGQGDKTPEQKQAMRKREEACLSLLHI</sequence>
<dbReference type="Gene3D" id="3.40.390.30">
    <property type="entry name" value="Metalloproteases ('zincins'), catalytic domain"/>
    <property type="match status" value="1"/>
</dbReference>
<protein>
    <recommendedName>
        <fullName evidence="7">Endoribonuclease YbeY</fullName>
        <ecNumber evidence="7">3.1.-.-</ecNumber>
    </recommendedName>
</protein>
<keyword evidence="6 7" id="KW-0862">Zinc</keyword>
<keyword evidence="3 7" id="KW-0479">Metal-binding</keyword>
<evidence type="ECO:0000256" key="2">
    <source>
        <dbReference type="ARBA" id="ARBA00022722"/>
    </source>
</evidence>
<comment type="function">
    <text evidence="7">Single strand-specific metallo-endoribonuclease involved in late-stage 70S ribosome quality control and in maturation of the 3' terminus of the 16S rRNA.</text>
</comment>
<comment type="caution">
    <text evidence="8">The sequence shown here is derived from an EMBL/GenBank/DDBJ whole genome shotgun (WGS) entry which is preliminary data.</text>
</comment>
<dbReference type="InterPro" id="IPR002036">
    <property type="entry name" value="YbeY"/>
</dbReference>